<evidence type="ECO:0000256" key="3">
    <source>
        <dbReference type="RuleBase" id="RU364069"/>
    </source>
</evidence>
<reference evidence="5" key="2">
    <citation type="submission" date="2023-01" db="EMBL/GenBank/DDBJ databases">
        <title>Human gut microbiome strain richness.</title>
        <authorList>
            <person name="Chen-Liaw A."/>
        </authorList>
    </citation>
    <scope>NUCLEOTIDE SEQUENCE</scope>
    <source>
        <strain evidence="5">1001283st1_G1_1001283B150217_161031</strain>
    </source>
</reference>
<dbReference type="UniPathway" id="UPA00124"/>
<comment type="subunit">
    <text evidence="3">Homodimer.</text>
</comment>
<dbReference type="PANTHER" id="PTHR21047">
    <property type="entry name" value="DTDP-6-DEOXY-D-GLUCOSE-3,5 EPIMERASE"/>
    <property type="match status" value="1"/>
</dbReference>
<dbReference type="InterPro" id="IPR014710">
    <property type="entry name" value="RmlC-like_jellyroll"/>
</dbReference>
<dbReference type="AlphaFoldDB" id="A0A174ZIA0"/>
<dbReference type="NCBIfam" id="TIGR01221">
    <property type="entry name" value="rmlC"/>
    <property type="match status" value="1"/>
</dbReference>
<evidence type="ECO:0000313" key="4">
    <source>
        <dbReference type="EMBL" id="CUQ86874.1"/>
    </source>
</evidence>
<protein>
    <recommendedName>
        <fullName evidence="3">dTDP-4-dehydrorhamnose 3,5-epimerase</fullName>
        <ecNumber evidence="3">5.1.3.13</ecNumber>
    </recommendedName>
    <alternativeName>
        <fullName evidence="3">Thymidine diphospho-4-keto-rhamnose 3,5-epimerase</fullName>
    </alternativeName>
</protein>
<dbReference type="GO" id="GO:0008830">
    <property type="term" value="F:dTDP-4-dehydrorhamnose 3,5-epimerase activity"/>
    <property type="evidence" value="ECO:0007669"/>
    <property type="project" value="UniProtKB-UniRule"/>
</dbReference>
<feature type="site" description="Participates in a stacking interaction with the thymidine ring of dTDP-4-oxo-6-deoxyglucose" evidence="2">
    <location>
        <position position="139"/>
    </location>
</feature>
<dbReference type="GO" id="GO:0005829">
    <property type="term" value="C:cytosol"/>
    <property type="evidence" value="ECO:0007669"/>
    <property type="project" value="TreeGrafter"/>
</dbReference>
<organism evidence="4 6">
    <name type="scientific">[Eubacterium] siraeum</name>
    <dbReference type="NCBI Taxonomy" id="39492"/>
    <lineage>
        <taxon>Bacteria</taxon>
        <taxon>Bacillati</taxon>
        <taxon>Bacillota</taxon>
        <taxon>Clostridia</taxon>
        <taxon>Eubacteriales</taxon>
        <taxon>Oscillospiraceae</taxon>
        <taxon>Oscillospiraceae incertae sedis</taxon>
    </lineage>
</organism>
<evidence type="ECO:0000256" key="1">
    <source>
        <dbReference type="PIRSR" id="PIRSR600888-1"/>
    </source>
</evidence>
<accession>A0A174ZIA0</accession>
<evidence type="ECO:0000313" key="6">
    <source>
        <dbReference type="Proteomes" id="UP000095662"/>
    </source>
</evidence>
<comment type="pathway">
    <text evidence="3">Carbohydrate biosynthesis; dTDP-L-rhamnose biosynthesis.</text>
</comment>
<reference evidence="4 6" key="1">
    <citation type="submission" date="2015-09" db="EMBL/GenBank/DDBJ databases">
        <authorList>
            <consortium name="Pathogen Informatics"/>
        </authorList>
    </citation>
    <scope>NUCLEOTIDE SEQUENCE [LARGE SCALE GENOMIC DNA]</scope>
    <source>
        <strain evidence="4 6">2789STDY5834928</strain>
    </source>
</reference>
<dbReference type="InterPro" id="IPR011051">
    <property type="entry name" value="RmlC_Cupin_sf"/>
</dbReference>
<dbReference type="Gene3D" id="2.60.120.10">
    <property type="entry name" value="Jelly Rolls"/>
    <property type="match status" value="1"/>
</dbReference>
<dbReference type="OrthoDB" id="9800680at2"/>
<proteinExistence type="inferred from homology"/>
<dbReference type="EC" id="5.1.3.13" evidence="3"/>
<comment type="similarity">
    <text evidence="3">Belongs to the dTDP-4-dehydrorhamnose 3,5-epimerase family.</text>
</comment>
<dbReference type="EMBL" id="CZBY01000010">
    <property type="protein sequence ID" value="CUQ86874.1"/>
    <property type="molecule type" value="Genomic_DNA"/>
</dbReference>
<comment type="function">
    <text evidence="3">Catalyzes the epimerization of the C3' and C5'positions of dTDP-6-deoxy-D-xylo-4-hexulose, forming dTDP-6-deoxy-L-lyxo-4-hexulose.</text>
</comment>
<sequence>MIQKFEFKETEIKGLIEVTPFNADDIRGCFTKDYSKEVFEANGIKHDLAEVFYTTSYKGVIRALHFQREKQQPKLVRCIHGHVYDVVVDLRKDSPTFKKWLAFELIGEKHNEILVPAGCAHGYLVLEDSIVSYKCGEKFYGEYDDGIMWNDPDIAVDWKLDRVGGIDKVILADKDKNLQTFKEFMSKYGGF</sequence>
<dbReference type="Pfam" id="PF00908">
    <property type="entry name" value="dTDP_sugar_isom"/>
    <property type="match status" value="1"/>
</dbReference>
<dbReference type="Proteomes" id="UP000095662">
    <property type="component" value="Unassembled WGS sequence"/>
</dbReference>
<dbReference type="EMBL" id="JAQLXW010000005">
    <property type="protein sequence ID" value="MDB8003488.1"/>
    <property type="molecule type" value="Genomic_DNA"/>
</dbReference>
<feature type="active site" description="Proton acceptor" evidence="1">
    <location>
        <position position="65"/>
    </location>
</feature>
<comment type="catalytic activity">
    <reaction evidence="3">
        <text>dTDP-4-dehydro-6-deoxy-alpha-D-glucose = dTDP-4-dehydro-beta-L-rhamnose</text>
        <dbReference type="Rhea" id="RHEA:16969"/>
        <dbReference type="ChEBI" id="CHEBI:57649"/>
        <dbReference type="ChEBI" id="CHEBI:62830"/>
        <dbReference type="EC" id="5.1.3.13"/>
    </reaction>
</comment>
<dbReference type="InterPro" id="IPR000888">
    <property type="entry name" value="RmlC-like"/>
</dbReference>
<gene>
    <name evidence="4" type="primary">rfbC</name>
    <name evidence="4" type="ORF">ERS852540_01384</name>
    <name evidence="5" type="ORF">PNE09_05300</name>
</gene>
<dbReference type="CDD" id="cd00438">
    <property type="entry name" value="cupin_RmlC"/>
    <property type="match status" value="1"/>
</dbReference>
<name>A0A174ZIA0_9FIRM</name>
<dbReference type="PANTHER" id="PTHR21047:SF2">
    <property type="entry name" value="THYMIDINE DIPHOSPHO-4-KETO-RHAMNOSE 3,5-EPIMERASE"/>
    <property type="match status" value="1"/>
</dbReference>
<feature type="active site" description="Proton donor" evidence="1">
    <location>
        <position position="133"/>
    </location>
</feature>
<evidence type="ECO:0000313" key="5">
    <source>
        <dbReference type="EMBL" id="MDB8003488.1"/>
    </source>
</evidence>
<dbReference type="Proteomes" id="UP001210809">
    <property type="component" value="Unassembled WGS sequence"/>
</dbReference>
<evidence type="ECO:0000256" key="2">
    <source>
        <dbReference type="PIRSR" id="PIRSR600888-3"/>
    </source>
</evidence>
<dbReference type="SUPFAM" id="SSF51182">
    <property type="entry name" value="RmlC-like cupins"/>
    <property type="match status" value="1"/>
</dbReference>
<dbReference type="STRING" id="39492.ERS852540_01384"/>
<keyword evidence="3 4" id="KW-0413">Isomerase</keyword>
<dbReference type="GO" id="GO:0000271">
    <property type="term" value="P:polysaccharide biosynthetic process"/>
    <property type="evidence" value="ECO:0007669"/>
    <property type="project" value="TreeGrafter"/>
</dbReference>
<dbReference type="GO" id="GO:0019305">
    <property type="term" value="P:dTDP-rhamnose biosynthetic process"/>
    <property type="evidence" value="ECO:0007669"/>
    <property type="project" value="UniProtKB-UniRule"/>
</dbReference>